<evidence type="ECO:0000313" key="3">
    <source>
        <dbReference type="EMBL" id="MEN7547710.1"/>
    </source>
</evidence>
<dbReference type="InterPro" id="IPR011990">
    <property type="entry name" value="TPR-like_helical_dom_sf"/>
</dbReference>
<keyword evidence="1" id="KW-0677">Repeat</keyword>
<dbReference type="PANTHER" id="PTHR44943">
    <property type="entry name" value="CELLULOSE SYNTHASE OPERON PROTEIN C"/>
    <property type="match status" value="1"/>
</dbReference>
<dbReference type="InterPro" id="IPR051685">
    <property type="entry name" value="Ycf3/AcsC/BcsC/TPR_MFPF"/>
</dbReference>
<dbReference type="RefSeq" id="WP_346820495.1">
    <property type="nucleotide sequence ID" value="NZ_JBDKWZ010000003.1"/>
</dbReference>
<evidence type="ECO:0000313" key="4">
    <source>
        <dbReference type="Proteomes" id="UP001403385"/>
    </source>
</evidence>
<organism evidence="3 4">
    <name type="scientific">Rapidithrix thailandica</name>
    <dbReference type="NCBI Taxonomy" id="413964"/>
    <lineage>
        <taxon>Bacteria</taxon>
        <taxon>Pseudomonadati</taxon>
        <taxon>Bacteroidota</taxon>
        <taxon>Cytophagia</taxon>
        <taxon>Cytophagales</taxon>
        <taxon>Flammeovirgaceae</taxon>
        <taxon>Rapidithrix</taxon>
    </lineage>
</organism>
<dbReference type="Pfam" id="PF13181">
    <property type="entry name" value="TPR_8"/>
    <property type="match status" value="1"/>
</dbReference>
<keyword evidence="4" id="KW-1185">Reference proteome</keyword>
<dbReference type="Proteomes" id="UP001403385">
    <property type="component" value="Unassembled WGS sequence"/>
</dbReference>
<dbReference type="Gene3D" id="1.25.40.10">
    <property type="entry name" value="Tetratricopeptide repeat domain"/>
    <property type="match status" value="3"/>
</dbReference>
<dbReference type="PANTHER" id="PTHR44943:SF8">
    <property type="entry name" value="TPR REPEAT-CONTAINING PROTEIN MJ0263"/>
    <property type="match status" value="1"/>
</dbReference>
<accession>A0AAW9S5K5</accession>
<proteinExistence type="predicted"/>
<gene>
    <name evidence="3" type="ORF">AAG747_07315</name>
</gene>
<evidence type="ECO:0000256" key="2">
    <source>
        <dbReference type="ARBA" id="ARBA00022803"/>
    </source>
</evidence>
<protein>
    <submittedName>
        <fullName evidence="3">Tetratricopeptide repeat protein</fullName>
    </submittedName>
</protein>
<comment type="caution">
    <text evidence="3">The sequence shown here is derived from an EMBL/GenBank/DDBJ whole genome shotgun (WGS) entry which is preliminary data.</text>
</comment>
<keyword evidence="2" id="KW-0802">TPR repeat</keyword>
<dbReference type="EMBL" id="JBDKWZ010000003">
    <property type="protein sequence ID" value="MEN7547710.1"/>
    <property type="molecule type" value="Genomic_DNA"/>
</dbReference>
<name>A0AAW9S5K5_9BACT</name>
<sequence length="602" mass="70684">MQKLLFIVVLLYLSISLRPVYAQDKDIELAYEYYTNNELEKAASIYEKLVRREQNLAAVHKYYLDVLIRLKQYKDANKYLSRLLKKFPENPTYNVDYGLLFRQEGDTLACNKHLQHYLEDIKNDNSELRYAALYLSDKGLFQFAEMAYLFGKKNDKDGFYFELADLYSTWGRIDLMLDEYLQLLHQEPNQADYVQVILQDRVSSDEEYAFLERALVQYVQKYPDDIVYNEMLLWYLLQKKEFYRAFMQARAIDKRKKQEGFQILEIGKLALNNGDYTSAIKIFEYLVEKYRNQIVYPIAKRLLINSKEELVKNTYPVDIDKIRSLASDYEEIISELGLRPNTADALRSMALLQAFYLDNKDTAITILHRLIDHRSLPKEIVSKAKLDLGDINVLIDEPWEASLLYSQVEKAEKNTNLGHMAKLKNAKLTYYTGEFELAKAHLKILTLATDREIANDAMQLSLLIEDNLNLDTTNQTMEKYANIDLLVFQGKYQQALTQYDAMLAKYKGHSLTDEILWQKGNILVKLGKYEEALIQFKRVVEEFKYDILADDANFLIAKIYEENLNKAEEAMEYYKNQLIEFPGSVYNVEARKRFRKLRGDKI</sequence>
<dbReference type="Pfam" id="PF13432">
    <property type="entry name" value="TPR_16"/>
    <property type="match status" value="2"/>
</dbReference>
<dbReference type="AlphaFoldDB" id="A0AAW9S5K5"/>
<dbReference type="SUPFAM" id="SSF48452">
    <property type="entry name" value="TPR-like"/>
    <property type="match status" value="2"/>
</dbReference>
<dbReference type="InterPro" id="IPR019734">
    <property type="entry name" value="TPR_rpt"/>
</dbReference>
<evidence type="ECO:0000256" key="1">
    <source>
        <dbReference type="ARBA" id="ARBA00022737"/>
    </source>
</evidence>
<dbReference type="Pfam" id="PF13174">
    <property type="entry name" value="TPR_6"/>
    <property type="match status" value="1"/>
</dbReference>
<reference evidence="3 4" key="1">
    <citation type="submission" date="2024-04" db="EMBL/GenBank/DDBJ databases">
        <title>Novel genus in family Flammeovirgaceae.</title>
        <authorList>
            <person name="Nguyen T.H."/>
            <person name="Vuong T.Q."/>
            <person name="Le H."/>
            <person name="Kim S.-G."/>
        </authorList>
    </citation>
    <scope>NUCLEOTIDE SEQUENCE [LARGE SCALE GENOMIC DNA]</scope>
    <source>
        <strain evidence="3 4">JCM 23209</strain>
    </source>
</reference>